<reference evidence="9" key="1">
    <citation type="submission" date="2007-11" db="EMBL/GenBank/DDBJ databases">
        <authorList>
            <consortium name="NIH - Xenopus Gene Collection (XGC) project"/>
        </authorList>
    </citation>
    <scope>NUCLEOTIDE SEQUENCE [LARGE SCALE MRNA]</scope>
    <source>
        <tissue evidence="9">Intestine</tissue>
    </source>
</reference>
<dbReference type="AlphaFoldDB" id="A8WH67"/>
<evidence type="ECO:0000256" key="5">
    <source>
        <dbReference type="ARBA" id="ARBA00023136"/>
    </source>
</evidence>
<dbReference type="InterPro" id="IPR050360">
    <property type="entry name" value="MFS_Sugar_Transporters"/>
</dbReference>
<feature type="domain" description="Major facilitator superfamily (MFS) profile" evidence="8">
    <location>
        <begin position="39"/>
        <end position="478"/>
    </location>
</feature>
<dbReference type="SUPFAM" id="SSF103473">
    <property type="entry name" value="MFS general substrate transporter"/>
    <property type="match status" value="1"/>
</dbReference>
<feature type="transmembrane region" description="Helical" evidence="7">
    <location>
        <begin position="388"/>
        <end position="413"/>
    </location>
</feature>
<feature type="transmembrane region" description="Helical" evidence="7">
    <location>
        <begin position="454"/>
        <end position="474"/>
    </location>
</feature>
<protein>
    <submittedName>
        <fullName evidence="9">LOC100127272 protein</fullName>
    </submittedName>
</protein>
<keyword evidence="5 7" id="KW-0472">Membrane</keyword>
<organism evidence="9">
    <name type="scientific">Xenopus laevis</name>
    <name type="common">African clawed frog</name>
    <dbReference type="NCBI Taxonomy" id="8355"/>
    <lineage>
        <taxon>Eukaryota</taxon>
        <taxon>Metazoa</taxon>
        <taxon>Chordata</taxon>
        <taxon>Craniata</taxon>
        <taxon>Vertebrata</taxon>
        <taxon>Euteleostomi</taxon>
        <taxon>Amphibia</taxon>
        <taxon>Batrachia</taxon>
        <taxon>Anura</taxon>
        <taxon>Pipoidea</taxon>
        <taxon>Pipidae</taxon>
        <taxon>Xenopodinae</taxon>
        <taxon>Xenopus</taxon>
        <taxon>Xenopus</taxon>
    </lineage>
</organism>
<accession>A8WH67</accession>
<sequence>MAEKEKGIEMESQVGLTGGEEGGISAAALAKPNSFTYIAILVAMLGAMMFGLDQGNFGNVQGFEDFQRYWCIDRYGTEETCVGSAGATNNKWQENFVLWGACLITFGAAAGGLLVGPPIASRMGRRPCIAIGALMCVVGCVLASFASFGVVAIFMIGRFVTGFGVGVACFALPMYNSEVATPGIRGATGSLFQFNVVIGSFIATVITLFVHNWHIGIMLPAIPGVIIAFAIFVVPESPRFLMKKKGYDAGIAALRKVRSGDVTAEAKEIDETLQEEASAGAVSWGELFRGNLGKRVFIGCFLQIAQQLTGVNAFLGYASTIFGNLGITDPLLFNCIFNAVMVVGVVAGLLLLDAKAGGRRKQLMGATFLMGPALLIAGLAFIFNWPGIITMVCLCIYGLGFQLAWGMIPWIYPSEIYSMAERDRAVSLSVFWQYIFNAVIVFATPHLMGWSVGYTMLVFAALNIVNLLFVLFFIKETKGVPLEEIPALFK</sequence>
<gene>
    <name evidence="9" type="primary">LOC100127272</name>
</gene>
<dbReference type="InterPro" id="IPR020846">
    <property type="entry name" value="MFS_dom"/>
</dbReference>
<dbReference type="EMBL" id="BC154993">
    <property type="protein sequence ID" value="AAI54994.1"/>
    <property type="molecule type" value="mRNA"/>
</dbReference>
<dbReference type="InterPro" id="IPR036259">
    <property type="entry name" value="MFS_trans_sf"/>
</dbReference>
<dbReference type="GO" id="GO:0005351">
    <property type="term" value="F:carbohydrate:proton symporter activity"/>
    <property type="evidence" value="ECO:0007669"/>
    <property type="project" value="TreeGrafter"/>
</dbReference>
<dbReference type="PANTHER" id="PTHR48022:SF2">
    <property type="entry name" value="PLASTIDIC GLUCOSE TRANSPORTER 4"/>
    <property type="match status" value="1"/>
</dbReference>
<dbReference type="NCBIfam" id="TIGR00879">
    <property type="entry name" value="SP"/>
    <property type="match status" value="1"/>
</dbReference>
<dbReference type="PANTHER" id="PTHR48022">
    <property type="entry name" value="PLASTIDIC GLUCOSE TRANSPORTER 4"/>
    <property type="match status" value="1"/>
</dbReference>
<dbReference type="Gene3D" id="1.20.1250.20">
    <property type="entry name" value="MFS general substrate transporter like domains"/>
    <property type="match status" value="1"/>
</dbReference>
<comment type="subcellular location">
    <subcellularLocation>
        <location evidence="1">Membrane</location>
        <topology evidence="1">Multi-pass membrane protein</topology>
    </subcellularLocation>
</comment>
<feature type="transmembrane region" description="Helical" evidence="7">
    <location>
        <begin position="296"/>
        <end position="319"/>
    </location>
</feature>
<keyword evidence="3 7" id="KW-0812">Transmembrane</keyword>
<name>A8WH67_XENLA</name>
<evidence type="ECO:0000256" key="3">
    <source>
        <dbReference type="ARBA" id="ARBA00022692"/>
    </source>
</evidence>
<feature type="transmembrane region" description="Helical" evidence="7">
    <location>
        <begin position="331"/>
        <end position="351"/>
    </location>
</feature>
<dbReference type="InterPro" id="IPR003663">
    <property type="entry name" value="Sugar/inositol_transpt"/>
</dbReference>
<feature type="transmembrane region" description="Helical" evidence="7">
    <location>
        <begin position="96"/>
        <end position="116"/>
    </location>
</feature>
<feature type="transmembrane region" description="Helical" evidence="7">
    <location>
        <begin position="215"/>
        <end position="235"/>
    </location>
</feature>
<dbReference type="PRINTS" id="PR00171">
    <property type="entry name" value="SUGRTRNSPORT"/>
</dbReference>
<comment type="similarity">
    <text evidence="2 6">Belongs to the major facilitator superfamily. Sugar transporter (TC 2.A.1.1) family.</text>
</comment>
<evidence type="ECO:0000256" key="1">
    <source>
        <dbReference type="ARBA" id="ARBA00004141"/>
    </source>
</evidence>
<dbReference type="PROSITE" id="PS00217">
    <property type="entry name" value="SUGAR_TRANSPORT_2"/>
    <property type="match status" value="1"/>
</dbReference>
<feature type="transmembrane region" description="Helical" evidence="7">
    <location>
        <begin position="363"/>
        <end position="382"/>
    </location>
</feature>
<feature type="transmembrane region" description="Helical" evidence="7">
    <location>
        <begin position="152"/>
        <end position="175"/>
    </location>
</feature>
<keyword evidence="4 7" id="KW-1133">Transmembrane helix</keyword>
<feature type="transmembrane region" description="Helical" evidence="7">
    <location>
        <begin position="35"/>
        <end position="52"/>
    </location>
</feature>
<dbReference type="InterPro" id="IPR005829">
    <property type="entry name" value="Sugar_transporter_CS"/>
</dbReference>
<dbReference type="InterPro" id="IPR005828">
    <property type="entry name" value="MFS_sugar_transport-like"/>
</dbReference>
<evidence type="ECO:0000256" key="4">
    <source>
        <dbReference type="ARBA" id="ARBA00022989"/>
    </source>
</evidence>
<dbReference type="PROSITE" id="PS50850">
    <property type="entry name" value="MFS"/>
    <property type="match status" value="1"/>
</dbReference>
<feature type="transmembrane region" description="Helical" evidence="7">
    <location>
        <begin position="128"/>
        <end position="146"/>
    </location>
</feature>
<evidence type="ECO:0000259" key="8">
    <source>
        <dbReference type="PROSITE" id="PS50850"/>
    </source>
</evidence>
<evidence type="ECO:0000256" key="7">
    <source>
        <dbReference type="SAM" id="Phobius"/>
    </source>
</evidence>
<evidence type="ECO:0000256" key="2">
    <source>
        <dbReference type="ARBA" id="ARBA00010992"/>
    </source>
</evidence>
<feature type="transmembrane region" description="Helical" evidence="7">
    <location>
        <begin position="187"/>
        <end position="209"/>
    </location>
</feature>
<proteinExistence type="evidence at transcript level"/>
<dbReference type="GO" id="GO:0016020">
    <property type="term" value="C:membrane"/>
    <property type="evidence" value="ECO:0007669"/>
    <property type="project" value="UniProtKB-SubCell"/>
</dbReference>
<feature type="transmembrane region" description="Helical" evidence="7">
    <location>
        <begin position="425"/>
        <end position="448"/>
    </location>
</feature>
<keyword evidence="6" id="KW-0813">Transport</keyword>
<dbReference type="Pfam" id="PF00083">
    <property type="entry name" value="Sugar_tr"/>
    <property type="match status" value="1"/>
</dbReference>
<evidence type="ECO:0000313" key="9">
    <source>
        <dbReference type="EMBL" id="AAI54994.1"/>
    </source>
</evidence>
<evidence type="ECO:0000256" key="6">
    <source>
        <dbReference type="RuleBase" id="RU003346"/>
    </source>
</evidence>